<proteinExistence type="predicted"/>
<protein>
    <submittedName>
        <fullName evidence="1">Uncharacterized protein</fullName>
    </submittedName>
</protein>
<evidence type="ECO:0000313" key="2">
    <source>
        <dbReference type="Proteomes" id="UP000218842"/>
    </source>
</evidence>
<dbReference type="EMBL" id="LBGZ01000054">
    <property type="protein sequence ID" value="PBJ37153.1"/>
    <property type="molecule type" value="Genomic_DNA"/>
</dbReference>
<evidence type="ECO:0000313" key="1">
    <source>
        <dbReference type="EMBL" id="PBJ37153.1"/>
    </source>
</evidence>
<comment type="caution">
    <text evidence="1">The sequence shown here is derived from an EMBL/GenBank/DDBJ whole genome shotgun (WGS) entry which is preliminary data.</text>
</comment>
<reference evidence="1 2" key="1">
    <citation type="journal article" date="2017" name="Genome Biol. Evol.">
        <title>Population Structure and Local Adaptation of MAC Lung Disease Agent Mycobacterium avium subsp. hominissuis.</title>
        <authorList>
            <person name="Yano H."/>
            <person name="Iwamoto T."/>
            <person name="Nishiuchi Y."/>
            <person name="Nakajima C."/>
            <person name="Starkova D.A."/>
            <person name="Mokrousov I."/>
            <person name="Narvskaya O."/>
            <person name="Yoshida S."/>
            <person name="Arikawa K."/>
            <person name="Nakanishi N."/>
            <person name="Osaki K."/>
            <person name="Nakagawa I."/>
            <person name="Ato M."/>
            <person name="Suzuki Y."/>
            <person name="Maruyama F."/>
        </authorList>
    </citation>
    <scope>NUCLEOTIDE SEQUENCE [LARGE SCALE GENOMIC DNA]</scope>
    <source>
        <strain evidence="1 2">OCU466</strain>
    </source>
</reference>
<dbReference type="AlphaFoldDB" id="A0A2A3LAU6"/>
<dbReference type="Proteomes" id="UP000218842">
    <property type="component" value="Unassembled WGS sequence"/>
</dbReference>
<accession>A0A2A3LAU6</accession>
<name>A0A2A3LAU6_MYCAV</name>
<sequence length="115" mass="12927">MTTQCEPSDPPLGPCPPWCDKPAGHDWEDEWTHGPMREHLRTVDELGQYNAVRIREYEHFSESGARVRHRGIVLDLDQSEDWDDINGARIASAITAAIALYNQPGTQVSADTTVR</sequence>
<organism evidence="1 2">
    <name type="scientific">Mycobacterium avium subsp. hominissuis</name>
    <dbReference type="NCBI Taxonomy" id="439334"/>
    <lineage>
        <taxon>Bacteria</taxon>
        <taxon>Bacillati</taxon>
        <taxon>Actinomycetota</taxon>
        <taxon>Actinomycetes</taxon>
        <taxon>Mycobacteriales</taxon>
        <taxon>Mycobacteriaceae</taxon>
        <taxon>Mycobacterium</taxon>
        <taxon>Mycobacterium avium complex (MAC)</taxon>
    </lineage>
</organism>
<gene>
    <name evidence="1" type="ORF">XV03_07820</name>
</gene>
<dbReference type="RefSeq" id="WP_071321599.1">
    <property type="nucleotide sequence ID" value="NZ_BDNC01000224.1"/>
</dbReference>